<feature type="region of interest" description="Disordered" evidence="2">
    <location>
        <begin position="1"/>
        <end position="76"/>
    </location>
</feature>
<dbReference type="Pfam" id="PF00691">
    <property type="entry name" value="OmpA"/>
    <property type="match status" value="1"/>
</dbReference>
<dbReference type="NCBIfam" id="NF038228">
    <property type="entry name" value="IcmH_DotU_IVB"/>
    <property type="match status" value="1"/>
</dbReference>
<protein>
    <recommendedName>
        <fullName evidence="4">OmpA-like domain-containing protein</fullName>
    </recommendedName>
</protein>
<dbReference type="AlphaFoldDB" id="A0A175RRB4"/>
<sequence>MSTRPPNPFDPNPFAAGATDPDATIRRPLGTGAPYPAQPRPAAFGAPPAWGAPNAGPSGFGAPPRDDPFGFSGPARDPLDFGFGSASAPFGAPPTGAGYDFGPLANPIRLGPDSSVEQAFELAALNPLVAVASPLLWLAARLNESLPVDDIAQFRTRVMEDVARFESNAMARGVAPRLARVARYALCATIDDIVLNTLWGGQSDWPSKGLVSTFYQETWGGERFFDLLGQLYAQPEETLDALELMALCLSIGFVGKYRVGEGGPLHLARLRADLYRTIRRLRGPHERRLSASFASVDAPYRPPARMIWFWVLSASVLAALALLYLVLGFLLSARVDAAAERIAALAPAMPVFVAAPAVPAVPEPFVPQVAPASTQLQRIRTALAPEIASGEVEVVPDSGDIAVRLLRASFPTGGTTLAETEAPMLRRIAAALNPEPGPISVVGHTDNVPIANASPTRNNETLSRERAASAAAMLQRFLSDPARVSFVGKGDSAPIASNATLEGRARNRRVEFRIPAKDSSP</sequence>
<evidence type="ECO:0000259" key="4">
    <source>
        <dbReference type="PROSITE" id="PS51123"/>
    </source>
</evidence>
<dbReference type="PROSITE" id="PS51123">
    <property type="entry name" value="OMPA_2"/>
    <property type="match status" value="1"/>
</dbReference>
<accession>A0A175RRB4</accession>
<reference evidence="5 6" key="1">
    <citation type="journal article" date="2016" name="Front. Microbiol.">
        <title>Genomic Resource of Rice Seed Associated Bacteria.</title>
        <authorList>
            <person name="Midha S."/>
            <person name="Bansal K."/>
            <person name="Sharma S."/>
            <person name="Kumar N."/>
            <person name="Patil P.P."/>
            <person name="Chaudhry V."/>
            <person name="Patil P.B."/>
        </authorList>
    </citation>
    <scope>NUCLEOTIDE SEQUENCE [LARGE SCALE GENOMIC DNA]</scope>
    <source>
        <strain evidence="5 6">NS365</strain>
    </source>
</reference>
<dbReference type="CDD" id="cd07185">
    <property type="entry name" value="OmpA_C-like"/>
    <property type="match status" value="1"/>
</dbReference>
<dbReference type="RefSeq" id="WP_058600333.1">
    <property type="nucleotide sequence ID" value="NZ_LDQA01000024.1"/>
</dbReference>
<dbReference type="PANTHER" id="PTHR38033:SF1">
    <property type="entry name" value="DOTU FAMILY TYPE IV_VI SECRETION SYSTEM PROTEIN"/>
    <property type="match status" value="1"/>
</dbReference>
<evidence type="ECO:0000256" key="2">
    <source>
        <dbReference type="SAM" id="MobiDB-lite"/>
    </source>
</evidence>
<dbReference type="Pfam" id="PF09850">
    <property type="entry name" value="DotU"/>
    <property type="match status" value="1"/>
</dbReference>
<dbReference type="Gene3D" id="1.25.40.590">
    <property type="entry name" value="Type IV / VI secretion system, DotU"/>
    <property type="match status" value="1"/>
</dbReference>
<feature type="compositionally biased region" description="Low complexity" evidence="2">
    <location>
        <begin position="40"/>
        <end position="57"/>
    </location>
</feature>
<proteinExistence type="predicted"/>
<feature type="compositionally biased region" description="Pro residues" evidence="2">
    <location>
        <begin position="1"/>
        <end position="11"/>
    </location>
</feature>
<dbReference type="GO" id="GO:0016020">
    <property type="term" value="C:membrane"/>
    <property type="evidence" value="ECO:0007669"/>
    <property type="project" value="UniProtKB-UniRule"/>
</dbReference>
<dbReference type="PATRIC" id="fig|401562.4.peg.1966"/>
<name>A0A175RRB4_9HYPH</name>
<keyword evidence="3" id="KW-0812">Transmembrane</keyword>
<keyword evidence="6" id="KW-1185">Reference proteome</keyword>
<dbReference type="EMBL" id="LDQA01000024">
    <property type="protein sequence ID" value="KTR05534.1"/>
    <property type="molecule type" value="Genomic_DNA"/>
</dbReference>
<keyword evidence="1 3" id="KW-0472">Membrane</keyword>
<gene>
    <name evidence="5" type="ORF">NS365_10995</name>
</gene>
<evidence type="ECO:0000313" key="5">
    <source>
        <dbReference type="EMBL" id="KTR05534.1"/>
    </source>
</evidence>
<feature type="transmembrane region" description="Helical" evidence="3">
    <location>
        <begin position="342"/>
        <end position="361"/>
    </location>
</feature>
<feature type="transmembrane region" description="Helical" evidence="3">
    <location>
        <begin position="307"/>
        <end position="330"/>
    </location>
</feature>
<dbReference type="InterPro" id="IPR017732">
    <property type="entry name" value="T4/T6SS_DotU"/>
</dbReference>
<feature type="domain" description="OmpA-like" evidence="4">
    <location>
        <begin position="397"/>
        <end position="518"/>
    </location>
</feature>
<organism evidence="5 6">
    <name type="scientific">Aureimonas ureilytica</name>
    <dbReference type="NCBI Taxonomy" id="401562"/>
    <lineage>
        <taxon>Bacteria</taxon>
        <taxon>Pseudomonadati</taxon>
        <taxon>Pseudomonadota</taxon>
        <taxon>Alphaproteobacteria</taxon>
        <taxon>Hyphomicrobiales</taxon>
        <taxon>Aurantimonadaceae</taxon>
        <taxon>Aureimonas</taxon>
    </lineage>
</organism>
<dbReference type="NCBIfam" id="TIGR03349">
    <property type="entry name" value="IV_VI_DotU"/>
    <property type="match status" value="1"/>
</dbReference>
<dbReference type="SUPFAM" id="SSF103088">
    <property type="entry name" value="OmpA-like"/>
    <property type="match status" value="1"/>
</dbReference>
<dbReference type="InterPro" id="IPR036737">
    <property type="entry name" value="OmpA-like_sf"/>
</dbReference>
<evidence type="ECO:0000313" key="6">
    <source>
        <dbReference type="Proteomes" id="UP000078529"/>
    </source>
</evidence>
<dbReference type="InterPro" id="IPR038522">
    <property type="entry name" value="T4/T6SS_DotU_sf"/>
</dbReference>
<evidence type="ECO:0000256" key="3">
    <source>
        <dbReference type="SAM" id="Phobius"/>
    </source>
</evidence>
<dbReference type="InterPro" id="IPR006665">
    <property type="entry name" value="OmpA-like"/>
</dbReference>
<evidence type="ECO:0000256" key="1">
    <source>
        <dbReference type="PROSITE-ProRule" id="PRU00473"/>
    </source>
</evidence>
<keyword evidence="3" id="KW-1133">Transmembrane helix</keyword>
<dbReference type="Gene3D" id="3.30.1330.60">
    <property type="entry name" value="OmpA-like domain"/>
    <property type="match status" value="1"/>
</dbReference>
<dbReference type="Proteomes" id="UP000078529">
    <property type="component" value="Unassembled WGS sequence"/>
</dbReference>
<dbReference type="PANTHER" id="PTHR38033">
    <property type="entry name" value="MEMBRANE PROTEIN-RELATED"/>
    <property type="match status" value="1"/>
</dbReference>
<comment type="caution">
    <text evidence="5">The sequence shown here is derived from an EMBL/GenBank/DDBJ whole genome shotgun (WGS) entry which is preliminary data.</text>
</comment>